<evidence type="ECO:0000313" key="3">
    <source>
        <dbReference type="Proteomes" id="UP001206483"/>
    </source>
</evidence>
<evidence type="ECO:0000313" key="2">
    <source>
        <dbReference type="EMBL" id="MCP2307264.1"/>
    </source>
</evidence>
<sequence length="321" mass="33153">MSRRPRLGAAACATALALGLLAAAALTPATAVSPPLSDPRILVHFDLAAGQMPENIAMEPDGSADLTLIRSRQVVRVSPGGEVRQLAQMPEPADPATPVIGFAAVTGIARAHDGTLYFHFATGTDATGVYRLAPGGTPELLAALPPDSFPNGLALDEHRKALFSADSVHGVVRRIPLQGGPVTTWASGPELAPSGFIGVNGVRMHKDSVWVTNTDAGTLLRIPFCPDGTAGPIETRARDLTGIDDFGFTDPGGDTVLAALDTPNQVAYVRPDGTHTIVLTGADGLSNPTSVAVLGDTVHVTSAAFATTDPNLLLATLDRKQ</sequence>
<name>A0ABT1IQ69_9ACTN</name>
<dbReference type="InterPro" id="IPR011042">
    <property type="entry name" value="6-blade_b-propeller_TolB-like"/>
</dbReference>
<dbReference type="InterPro" id="IPR052998">
    <property type="entry name" value="Hetero-Diels-Alderase-like"/>
</dbReference>
<dbReference type="Proteomes" id="UP001206483">
    <property type="component" value="Unassembled WGS sequence"/>
</dbReference>
<comment type="caution">
    <text evidence="2">The sequence shown here is derived from an EMBL/GenBank/DDBJ whole genome shotgun (WGS) entry which is preliminary data.</text>
</comment>
<protein>
    <submittedName>
        <fullName evidence="2">Sugar lactone lactonase YvrE</fullName>
    </submittedName>
</protein>
<dbReference type="EMBL" id="JAMZDX010000001">
    <property type="protein sequence ID" value="MCP2307264.1"/>
    <property type="molecule type" value="Genomic_DNA"/>
</dbReference>
<feature type="signal peptide" evidence="1">
    <location>
        <begin position="1"/>
        <end position="31"/>
    </location>
</feature>
<dbReference type="PANTHER" id="PTHR42060">
    <property type="entry name" value="NHL REPEAT-CONTAINING PROTEIN-RELATED"/>
    <property type="match status" value="1"/>
</dbReference>
<dbReference type="RefSeq" id="WP_253793148.1">
    <property type="nucleotide sequence ID" value="NZ_BAAAUB010000068.1"/>
</dbReference>
<reference evidence="2 3" key="1">
    <citation type="submission" date="2022-06" db="EMBL/GenBank/DDBJ databases">
        <title>Sequencing the genomes of 1000 actinobacteria strains.</title>
        <authorList>
            <person name="Klenk H.-P."/>
        </authorList>
    </citation>
    <scope>NUCLEOTIDE SEQUENCE [LARGE SCALE GENOMIC DNA]</scope>
    <source>
        <strain evidence="2 3">DSM 41656</strain>
    </source>
</reference>
<feature type="chain" id="PRO_5046624515" evidence="1">
    <location>
        <begin position="32"/>
        <end position="321"/>
    </location>
</feature>
<accession>A0ABT1IQ69</accession>
<organism evidence="2 3">
    <name type="scientific">Kitasatospora paracochleata</name>
    <dbReference type="NCBI Taxonomy" id="58354"/>
    <lineage>
        <taxon>Bacteria</taxon>
        <taxon>Bacillati</taxon>
        <taxon>Actinomycetota</taxon>
        <taxon>Actinomycetes</taxon>
        <taxon>Kitasatosporales</taxon>
        <taxon>Streptomycetaceae</taxon>
        <taxon>Kitasatospora</taxon>
    </lineage>
</organism>
<dbReference type="Gene3D" id="2.120.10.30">
    <property type="entry name" value="TolB, C-terminal domain"/>
    <property type="match status" value="1"/>
</dbReference>
<keyword evidence="3" id="KW-1185">Reference proteome</keyword>
<dbReference type="PANTHER" id="PTHR42060:SF1">
    <property type="entry name" value="NHL REPEAT-CONTAINING PROTEIN"/>
    <property type="match status" value="1"/>
</dbReference>
<evidence type="ECO:0000256" key="1">
    <source>
        <dbReference type="SAM" id="SignalP"/>
    </source>
</evidence>
<dbReference type="SUPFAM" id="SSF63829">
    <property type="entry name" value="Calcium-dependent phosphotriesterase"/>
    <property type="match status" value="1"/>
</dbReference>
<gene>
    <name evidence="2" type="ORF">FHR36_000356</name>
</gene>
<keyword evidence="1" id="KW-0732">Signal</keyword>
<proteinExistence type="predicted"/>